<sequence>MAGSPQTFAEITTLVLQTLQDTGASTYDATETGFAIENGLREFSKREPHFVEIRFQIESRTGTDTAGTASSLTDATRSQFVSGDVGKRVRNTTEKTWAVIETFSSTSVVTLNADIMNNGDQYEIYNKNCNNNKQIFIGDIKDYLWIEVVEYPIGSPRNWEVNYDVLEIFKDTVEDSDPTRDPPNDIEVLVRFAKPHRLLQLTDEAGELTANGTKGDKSIGIDGMGDTEIIERGDEFRIEHHSAIYTITADVTTSANAATINFIPGLEAASTDNDDITFFISTLLPDQEILLTDLVVAMVIKSDLLNFINKTNALAYRDFLLVANDRLVDVQNAIGQTKRRTKRMYPRT</sequence>
<evidence type="ECO:0000313" key="1">
    <source>
        <dbReference type="EMBL" id="KKL58164.1"/>
    </source>
</evidence>
<proteinExistence type="predicted"/>
<organism evidence="1">
    <name type="scientific">marine sediment metagenome</name>
    <dbReference type="NCBI Taxonomy" id="412755"/>
    <lineage>
        <taxon>unclassified sequences</taxon>
        <taxon>metagenomes</taxon>
        <taxon>ecological metagenomes</taxon>
    </lineage>
</organism>
<dbReference type="AlphaFoldDB" id="A0A0F9D959"/>
<comment type="caution">
    <text evidence="1">The sequence shown here is derived from an EMBL/GenBank/DDBJ whole genome shotgun (WGS) entry which is preliminary data.</text>
</comment>
<protein>
    <submittedName>
        <fullName evidence="1">Uncharacterized protein</fullName>
    </submittedName>
</protein>
<reference evidence="1" key="1">
    <citation type="journal article" date="2015" name="Nature">
        <title>Complex archaea that bridge the gap between prokaryotes and eukaryotes.</title>
        <authorList>
            <person name="Spang A."/>
            <person name="Saw J.H."/>
            <person name="Jorgensen S.L."/>
            <person name="Zaremba-Niedzwiedzka K."/>
            <person name="Martijn J."/>
            <person name="Lind A.E."/>
            <person name="van Eijk R."/>
            <person name="Schleper C."/>
            <person name="Guy L."/>
            <person name="Ettema T.J."/>
        </authorList>
    </citation>
    <scope>NUCLEOTIDE SEQUENCE</scope>
</reference>
<dbReference type="EMBL" id="LAZR01029920">
    <property type="protein sequence ID" value="KKL58164.1"/>
    <property type="molecule type" value="Genomic_DNA"/>
</dbReference>
<name>A0A0F9D959_9ZZZZ</name>
<accession>A0A0F9D959</accession>
<gene>
    <name evidence="1" type="ORF">LCGC14_2228130</name>
</gene>